<proteinExistence type="predicted"/>
<organism evidence="2 3">
    <name type="scientific">Streptomyces tanashiensis</name>
    <dbReference type="NCBI Taxonomy" id="67367"/>
    <lineage>
        <taxon>Bacteria</taxon>
        <taxon>Bacillati</taxon>
        <taxon>Actinomycetota</taxon>
        <taxon>Actinomycetes</taxon>
        <taxon>Kitasatosporales</taxon>
        <taxon>Streptomycetaceae</taxon>
        <taxon>Streptomyces</taxon>
    </lineage>
</organism>
<gene>
    <name evidence="2" type="ORF">LDH80_25155</name>
</gene>
<keyword evidence="1" id="KW-0472">Membrane</keyword>
<feature type="transmembrane region" description="Helical" evidence="1">
    <location>
        <begin position="7"/>
        <end position="25"/>
    </location>
</feature>
<name>A0ABY6R2R0_9ACTN</name>
<evidence type="ECO:0000313" key="2">
    <source>
        <dbReference type="EMBL" id="UZX23800.1"/>
    </source>
</evidence>
<dbReference type="RefSeq" id="WP_189805287.1">
    <property type="nucleotide sequence ID" value="NZ_BMRZ01000013.1"/>
</dbReference>
<dbReference type="GeneID" id="95602797"/>
<sequence>MIRRRPQLLWLLLPYVLFVAALPFVNRVPLLVLWLFGATLLTPVFVGLARRGDRRP</sequence>
<keyword evidence="3" id="KW-1185">Reference proteome</keyword>
<keyword evidence="1" id="KW-1133">Transmembrane helix</keyword>
<evidence type="ECO:0000256" key="1">
    <source>
        <dbReference type="SAM" id="Phobius"/>
    </source>
</evidence>
<keyword evidence="1" id="KW-0812">Transmembrane</keyword>
<protein>
    <submittedName>
        <fullName evidence="2">Uncharacterized protein</fullName>
    </submittedName>
</protein>
<reference evidence="2" key="1">
    <citation type="submission" date="2021-09" db="EMBL/GenBank/DDBJ databases">
        <title>Complete genome sequence and metabolic characterization of Streptomyces tanashiensis DSM 731 the producer of antibacterial Kalafungin and diverse secondary metabolites.</title>
        <authorList>
            <person name="Abbasi M.N."/>
            <person name="Anwar M.N."/>
            <person name="Alam K."/>
            <person name="Shoaib M."/>
            <person name="Lin Z."/>
            <person name="Hayat M."/>
            <person name="Ali M.I."/>
            <person name="Malik H.M.T."/>
            <person name="Ahmed I."/>
            <person name="Li A."/>
            <person name="Hailong Wang H."/>
            <person name="Zhang Y."/>
        </authorList>
    </citation>
    <scope>NUCLEOTIDE SEQUENCE</scope>
    <source>
        <strain evidence="2">Kala</strain>
    </source>
</reference>
<feature type="transmembrane region" description="Helical" evidence="1">
    <location>
        <begin position="31"/>
        <end position="49"/>
    </location>
</feature>
<dbReference type="EMBL" id="CP084204">
    <property type="protein sequence ID" value="UZX23800.1"/>
    <property type="molecule type" value="Genomic_DNA"/>
</dbReference>
<evidence type="ECO:0000313" key="3">
    <source>
        <dbReference type="Proteomes" id="UP001164506"/>
    </source>
</evidence>
<accession>A0ABY6R2R0</accession>
<dbReference type="Proteomes" id="UP001164506">
    <property type="component" value="Chromosome"/>
</dbReference>